<organism evidence="2 3">
    <name type="scientific">Vreelandella titanicae</name>
    <dbReference type="NCBI Taxonomy" id="664683"/>
    <lineage>
        <taxon>Bacteria</taxon>
        <taxon>Pseudomonadati</taxon>
        <taxon>Pseudomonadota</taxon>
        <taxon>Gammaproteobacteria</taxon>
        <taxon>Oceanospirillales</taxon>
        <taxon>Halomonadaceae</taxon>
        <taxon>Vreelandella</taxon>
    </lineage>
</organism>
<dbReference type="AlphaFoldDB" id="A0AAP9T1S2"/>
<gene>
    <name evidence="2" type="ORF">FX987_02538</name>
</gene>
<name>A0AAP9T1S2_9GAMM</name>
<evidence type="ECO:0000256" key="1">
    <source>
        <dbReference type="SAM" id="Phobius"/>
    </source>
</evidence>
<keyword evidence="3" id="KW-1185">Reference proteome</keyword>
<proteinExistence type="predicted"/>
<feature type="transmembrane region" description="Helical" evidence="1">
    <location>
        <begin position="12"/>
        <end position="31"/>
    </location>
</feature>
<dbReference type="EMBL" id="CP054580">
    <property type="protein sequence ID" value="QKS24756.1"/>
    <property type="molecule type" value="Genomic_DNA"/>
</dbReference>
<evidence type="ECO:0000313" key="3">
    <source>
        <dbReference type="Proteomes" id="UP000509761"/>
    </source>
</evidence>
<protein>
    <submittedName>
        <fullName evidence="2">Uncharacterized protein</fullName>
    </submittedName>
</protein>
<dbReference type="Proteomes" id="UP000509761">
    <property type="component" value="Chromosome"/>
</dbReference>
<keyword evidence="1" id="KW-0812">Transmembrane</keyword>
<evidence type="ECO:0000313" key="2">
    <source>
        <dbReference type="EMBL" id="QKS24756.1"/>
    </source>
</evidence>
<keyword evidence="1" id="KW-0472">Membrane</keyword>
<keyword evidence="1" id="KW-1133">Transmembrane helix</keyword>
<reference evidence="2 3" key="1">
    <citation type="submission" date="2019-12" db="EMBL/GenBank/DDBJ databases">
        <title>Genome sequencing and assembly of endphytes of Porphyra tenera.</title>
        <authorList>
            <person name="Park J.M."/>
            <person name="Shin R."/>
            <person name="Jo S.H."/>
        </authorList>
    </citation>
    <scope>NUCLEOTIDE SEQUENCE [LARGE SCALE GENOMIC DNA]</scope>
    <source>
        <strain evidence="2 3">GPM3</strain>
    </source>
</reference>
<accession>A0AAP9T1S2</accession>
<sequence>MRKKTPLRLGSGVLHFVGYLAQMVPNLLALYNSDVLVTD</sequence>